<name>A0A811VDH7_CERCA</name>
<accession>A0A811VDH7</accession>
<feature type="compositionally biased region" description="Low complexity" evidence="1">
    <location>
        <begin position="133"/>
        <end position="147"/>
    </location>
</feature>
<evidence type="ECO:0000313" key="3">
    <source>
        <dbReference type="Proteomes" id="UP000606786"/>
    </source>
</evidence>
<dbReference type="EMBL" id="CAJHJT010000056">
    <property type="protein sequence ID" value="CAD7012273.1"/>
    <property type="molecule type" value="Genomic_DNA"/>
</dbReference>
<feature type="region of interest" description="Disordered" evidence="1">
    <location>
        <begin position="126"/>
        <end position="147"/>
    </location>
</feature>
<comment type="caution">
    <text evidence="2">The sequence shown here is derived from an EMBL/GenBank/DDBJ whole genome shotgun (WGS) entry which is preliminary data.</text>
</comment>
<sequence length="340" mass="34281">MPTLAAKNSQANTAIPAYPTITTTAGATAVAAATMNSVGSDGTDVGSGATIATTIDTTNTSGGTLNHHYHHPPAPHTAGANALGHNSVLATPATTFSSSAVTSATGTVAASLATFNGNSNLNVANGNIGGSGNHSSSSSSSSSNHSYSHNNIVVIAGGKKSMTTQHAAQSREDVATPTQLVQQQTSQPSPLPPLTQTGAGIPTAALSSINNQQLSATNSQGNHNHHNSNSNNNNNNNGSSSGSSNGNIGGSNHMPHSNGNGNGNGNGHANINSILKGSKELNGSWLPVVPPHASGSCSYVFIIFNSVIRLPVGGGFAGRLTEFNLRTFHNISTYRSTMVE</sequence>
<dbReference type="Proteomes" id="UP000606786">
    <property type="component" value="Unassembled WGS sequence"/>
</dbReference>
<evidence type="ECO:0000256" key="1">
    <source>
        <dbReference type="SAM" id="MobiDB-lite"/>
    </source>
</evidence>
<feature type="compositionally biased region" description="Low complexity" evidence="1">
    <location>
        <begin position="176"/>
        <end position="188"/>
    </location>
</feature>
<feature type="region of interest" description="Disordered" evidence="1">
    <location>
        <begin position="215"/>
        <end position="272"/>
    </location>
</feature>
<feature type="region of interest" description="Disordered" evidence="1">
    <location>
        <begin position="160"/>
        <end position="201"/>
    </location>
</feature>
<protein>
    <submittedName>
        <fullName evidence="2">(Mediterranean fruit fly) hypothetical protein</fullName>
    </submittedName>
</protein>
<proteinExistence type="predicted"/>
<reference evidence="2" key="1">
    <citation type="submission" date="2020-11" db="EMBL/GenBank/DDBJ databases">
        <authorList>
            <person name="Whitehead M."/>
        </authorList>
    </citation>
    <scope>NUCLEOTIDE SEQUENCE</scope>
    <source>
        <strain evidence="2">EGII</strain>
    </source>
</reference>
<dbReference type="AlphaFoldDB" id="A0A811VDH7"/>
<evidence type="ECO:0000313" key="2">
    <source>
        <dbReference type="EMBL" id="CAD7012273.1"/>
    </source>
</evidence>
<keyword evidence="3" id="KW-1185">Reference proteome</keyword>
<gene>
    <name evidence="2" type="ORF">CCAP1982_LOCUS20369</name>
</gene>
<feature type="compositionally biased region" description="Low complexity" evidence="1">
    <location>
        <begin position="218"/>
        <end position="259"/>
    </location>
</feature>
<organism evidence="2 3">
    <name type="scientific">Ceratitis capitata</name>
    <name type="common">Mediterranean fruit fly</name>
    <name type="synonym">Tephritis capitata</name>
    <dbReference type="NCBI Taxonomy" id="7213"/>
    <lineage>
        <taxon>Eukaryota</taxon>
        <taxon>Metazoa</taxon>
        <taxon>Ecdysozoa</taxon>
        <taxon>Arthropoda</taxon>
        <taxon>Hexapoda</taxon>
        <taxon>Insecta</taxon>
        <taxon>Pterygota</taxon>
        <taxon>Neoptera</taxon>
        <taxon>Endopterygota</taxon>
        <taxon>Diptera</taxon>
        <taxon>Brachycera</taxon>
        <taxon>Muscomorpha</taxon>
        <taxon>Tephritoidea</taxon>
        <taxon>Tephritidae</taxon>
        <taxon>Ceratitis</taxon>
        <taxon>Ceratitis</taxon>
    </lineage>
</organism>